<organism evidence="7 8">
    <name type="scientific">Geodermatophilus maliterrae</name>
    <dbReference type="NCBI Taxonomy" id="3162531"/>
    <lineage>
        <taxon>Bacteria</taxon>
        <taxon>Bacillati</taxon>
        <taxon>Actinomycetota</taxon>
        <taxon>Actinomycetes</taxon>
        <taxon>Geodermatophilales</taxon>
        <taxon>Geodermatophilaceae</taxon>
        <taxon>Geodermatophilus</taxon>
    </lineage>
</organism>
<comment type="similarity">
    <text evidence="1 4">Belongs to the FGGY kinase family.</text>
</comment>
<dbReference type="PIRSF" id="PIRSF000538">
    <property type="entry name" value="GlpK"/>
    <property type="match status" value="1"/>
</dbReference>
<dbReference type="InterPro" id="IPR043129">
    <property type="entry name" value="ATPase_NBD"/>
</dbReference>
<dbReference type="InterPro" id="IPR018485">
    <property type="entry name" value="FGGY_C"/>
</dbReference>
<dbReference type="EC" id="2.7.1.12" evidence="7"/>
<dbReference type="PROSITE" id="PS00445">
    <property type="entry name" value="FGGY_KINASES_2"/>
    <property type="match status" value="1"/>
</dbReference>
<dbReference type="InterPro" id="IPR018483">
    <property type="entry name" value="Carb_kinase_FGGY_CS"/>
</dbReference>
<dbReference type="Pfam" id="PF00370">
    <property type="entry name" value="FGGY_N"/>
    <property type="match status" value="1"/>
</dbReference>
<accession>A0ABV3X930</accession>
<feature type="domain" description="Carbohydrate kinase FGGY N-terminal" evidence="5">
    <location>
        <begin position="4"/>
        <end position="248"/>
    </location>
</feature>
<sequence length="515" mass="52721">MDVVVGLDSGTTATKAVTAGTDARVRDVVSVGYPLSVPAPGRAELDADRLADAAVEALAAVAARARERGDRVVGVCLSAAMHGLVPMDDDGRPLGPVVTWADDRAAGYAEALRRDGRAGGLHERTGTPVHPMSPLLKLASLRAEDTDRLAGVPRWGGVKELVVSALRGGPQVLDRSCASATGLYGIRTGRWDPEALAVAGVRAGQLGEVLPTTAVLEGLRPDVARATGLPADLPVVLGASDGVLANLGIGAVRPEVAAVSLGTSGAMRVVVPAPTADPAHRLFCYALTDEHWVVGGAVNNGGSVVRWASQALAAGDGPPPEGEAADEVDARLLAEAAEVPPGSAGLLCLPYLLGERAPWWRSGLRGAYVGLRREHRRPHLVRAAVEGVCQQLALVRDAFSATGLPVSEVRATGGAVASPLWVATLAAALDLPVRIADSPEGTGLGACLLGLHALGALPDLDAATALVGVSGPVEPDPAAADLYRRTRPLVEQSTRALADVLTTLDTLDDTPGHPV</sequence>
<dbReference type="InterPro" id="IPR000577">
    <property type="entry name" value="Carb_kinase_FGGY"/>
</dbReference>
<gene>
    <name evidence="7" type="ORF">ABQ292_01425</name>
</gene>
<dbReference type="InterPro" id="IPR050406">
    <property type="entry name" value="FGGY_Carb_Kinase"/>
</dbReference>
<dbReference type="SUPFAM" id="SSF53067">
    <property type="entry name" value="Actin-like ATPase domain"/>
    <property type="match status" value="2"/>
</dbReference>
<dbReference type="EMBL" id="JBFNXQ010000003">
    <property type="protein sequence ID" value="MEX5717026.1"/>
    <property type="molecule type" value="Genomic_DNA"/>
</dbReference>
<dbReference type="Proteomes" id="UP001560045">
    <property type="component" value="Unassembled WGS sequence"/>
</dbReference>
<dbReference type="Gene3D" id="3.30.420.40">
    <property type="match status" value="2"/>
</dbReference>
<protein>
    <submittedName>
        <fullName evidence="7">Gluconokinase</fullName>
        <ecNumber evidence="7">2.7.1.12</ecNumber>
    </submittedName>
</protein>
<dbReference type="GO" id="GO:0046316">
    <property type="term" value="F:gluconokinase activity"/>
    <property type="evidence" value="ECO:0007669"/>
    <property type="project" value="UniProtKB-EC"/>
</dbReference>
<evidence type="ECO:0000256" key="1">
    <source>
        <dbReference type="ARBA" id="ARBA00009156"/>
    </source>
</evidence>
<name>A0ABV3X930_9ACTN</name>
<dbReference type="Pfam" id="PF02782">
    <property type="entry name" value="FGGY_C"/>
    <property type="match status" value="1"/>
</dbReference>
<evidence type="ECO:0000313" key="7">
    <source>
        <dbReference type="EMBL" id="MEX5717026.1"/>
    </source>
</evidence>
<evidence type="ECO:0000313" key="8">
    <source>
        <dbReference type="Proteomes" id="UP001560045"/>
    </source>
</evidence>
<dbReference type="RefSeq" id="WP_369202487.1">
    <property type="nucleotide sequence ID" value="NZ_JBFNXQ010000003.1"/>
</dbReference>
<keyword evidence="8" id="KW-1185">Reference proteome</keyword>
<keyword evidence="2 4" id="KW-0808">Transferase</keyword>
<dbReference type="PANTHER" id="PTHR43095">
    <property type="entry name" value="SUGAR KINASE"/>
    <property type="match status" value="1"/>
</dbReference>
<proteinExistence type="inferred from homology"/>
<evidence type="ECO:0000256" key="4">
    <source>
        <dbReference type="RuleBase" id="RU003733"/>
    </source>
</evidence>
<comment type="caution">
    <text evidence="7">The sequence shown here is derived from an EMBL/GenBank/DDBJ whole genome shotgun (WGS) entry which is preliminary data.</text>
</comment>
<evidence type="ECO:0000256" key="3">
    <source>
        <dbReference type="ARBA" id="ARBA00022777"/>
    </source>
</evidence>
<feature type="domain" description="Carbohydrate kinase FGGY C-terminal" evidence="6">
    <location>
        <begin position="257"/>
        <end position="453"/>
    </location>
</feature>
<evidence type="ECO:0000256" key="2">
    <source>
        <dbReference type="ARBA" id="ARBA00022679"/>
    </source>
</evidence>
<dbReference type="CDD" id="cd07770">
    <property type="entry name" value="ASKHA_NBD_FGGY_GntK"/>
    <property type="match status" value="1"/>
</dbReference>
<dbReference type="InterPro" id="IPR018484">
    <property type="entry name" value="FGGY_N"/>
</dbReference>
<dbReference type="PANTHER" id="PTHR43095:SF2">
    <property type="entry name" value="GLUCONOKINASE"/>
    <property type="match status" value="1"/>
</dbReference>
<evidence type="ECO:0000259" key="6">
    <source>
        <dbReference type="Pfam" id="PF02782"/>
    </source>
</evidence>
<keyword evidence="3 4" id="KW-0418">Kinase</keyword>
<reference evidence="7 8" key="1">
    <citation type="submission" date="2024-06" db="EMBL/GenBank/DDBJ databases">
        <title>Draft genome sequence of Geodermatophilus badlandi, a novel member of the Geodermatophilaceae isolated from badland sedimentary rocks in the Red desert, Wyoming, USA.</title>
        <authorList>
            <person name="Ben Tekaya S."/>
            <person name="Nouioui I."/>
            <person name="Flores G.M."/>
            <person name="Shaal M.N."/>
            <person name="Bredoire F."/>
            <person name="Basile F."/>
            <person name="Van Diepen L."/>
            <person name="Ward N.L."/>
        </authorList>
    </citation>
    <scope>NUCLEOTIDE SEQUENCE [LARGE SCALE GENOMIC DNA]</scope>
    <source>
        <strain evidence="7 8">WL48A</strain>
    </source>
</reference>
<evidence type="ECO:0000259" key="5">
    <source>
        <dbReference type="Pfam" id="PF00370"/>
    </source>
</evidence>